<protein>
    <recommendedName>
        <fullName evidence="13 14">Ferrous iron transport protein B</fullName>
    </recommendedName>
</protein>
<feature type="domain" description="FeoB-type G" evidence="16">
    <location>
        <begin position="27"/>
        <end position="196"/>
    </location>
</feature>
<evidence type="ECO:0000256" key="5">
    <source>
        <dbReference type="ARBA" id="ARBA00022496"/>
    </source>
</evidence>
<accession>A0ABQ6HR24</accession>
<evidence type="ECO:0000256" key="2">
    <source>
        <dbReference type="ARBA" id="ARBA00004651"/>
    </source>
</evidence>
<name>A0ABQ6HR24_9MICO</name>
<dbReference type="InterPro" id="IPR030389">
    <property type="entry name" value="G_FEOB_dom"/>
</dbReference>
<evidence type="ECO:0000313" key="17">
    <source>
        <dbReference type="EMBL" id="GMA20538.1"/>
    </source>
</evidence>
<dbReference type="NCBIfam" id="TIGR00437">
    <property type="entry name" value="feoB"/>
    <property type="match status" value="1"/>
</dbReference>
<dbReference type="RefSeq" id="WP_241444146.1">
    <property type="nucleotide sequence ID" value="NZ_BSUJ01000001.1"/>
</dbReference>
<comment type="subcellular location">
    <subcellularLocation>
        <location evidence="14">Cell inner membrane</location>
        <topology evidence="14">Multi-pass membrane protein</topology>
    </subcellularLocation>
    <subcellularLocation>
        <location evidence="2">Cell membrane</location>
        <topology evidence="2">Multi-pass membrane protein</topology>
    </subcellularLocation>
</comment>
<evidence type="ECO:0000256" key="14">
    <source>
        <dbReference type="RuleBase" id="RU362098"/>
    </source>
</evidence>
<comment type="caution">
    <text evidence="14">Lacks conserved residue(s) required for the propagation of feature annotation.</text>
</comment>
<dbReference type="Gene3D" id="3.40.50.300">
    <property type="entry name" value="P-loop containing nucleotide triphosphate hydrolases"/>
    <property type="match status" value="1"/>
</dbReference>
<dbReference type="SUPFAM" id="SSF52540">
    <property type="entry name" value="P-loop containing nucleoside triphosphate hydrolases"/>
    <property type="match status" value="1"/>
</dbReference>
<keyword evidence="18" id="KW-1185">Reference proteome</keyword>
<feature type="transmembrane region" description="Helical" evidence="14">
    <location>
        <begin position="642"/>
        <end position="662"/>
    </location>
</feature>
<evidence type="ECO:0000259" key="16">
    <source>
        <dbReference type="PROSITE" id="PS51711"/>
    </source>
</evidence>
<feature type="transmembrane region" description="Helical" evidence="14">
    <location>
        <begin position="609"/>
        <end position="630"/>
    </location>
</feature>
<evidence type="ECO:0000256" key="9">
    <source>
        <dbReference type="ARBA" id="ARBA00023004"/>
    </source>
</evidence>
<evidence type="ECO:0000256" key="7">
    <source>
        <dbReference type="ARBA" id="ARBA00022741"/>
    </source>
</evidence>
<dbReference type="Pfam" id="PF07670">
    <property type="entry name" value="Gate"/>
    <property type="match status" value="2"/>
</dbReference>
<comment type="similarity">
    <text evidence="14">Belongs to the TRAFAC class TrmE-Era-EngA-EngB-Septin-like GTPase superfamily. FeoB GTPase (TC 9.A.8) family.</text>
</comment>
<evidence type="ECO:0000256" key="4">
    <source>
        <dbReference type="ARBA" id="ARBA00022475"/>
    </source>
</evidence>
<feature type="transmembrane region" description="Helical" evidence="14">
    <location>
        <begin position="404"/>
        <end position="425"/>
    </location>
</feature>
<keyword evidence="10" id="KW-0406">Ion transport</keyword>
<evidence type="ECO:0000256" key="1">
    <source>
        <dbReference type="ARBA" id="ARBA00003926"/>
    </source>
</evidence>
<dbReference type="Pfam" id="PF07664">
    <property type="entry name" value="FeoB_C"/>
    <property type="match status" value="1"/>
</dbReference>
<keyword evidence="4" id="KW-1003">Cell membrane</keyword>
<dbReference type="InterPro" id="IPR011642">
    <property type="entry name" value="Gate_dom"/>
</dbReference>
<dbReference type="CDD" id="cd01879">
    <property type="entry name" value="FeoB"/>
    <property type="match status" value="1"/>
</dbReference>
<evidence type="ECO:0000256" key="6">
    <source>
        <dbReference type="ARBA" id="ARBA00022692"/>
    </source>
</evidence>
<evidence type="ECO:0000256" key="3">
    <source>
        <dbReference type="ARBA" id="ARBA00022448"/>
    </source>
</evidence>
<keyword evidence="5 14" id="KW-0410">Iron transport</keyword>
<feature type="transmembrane region" description="Helical" evidence="14">
    <location>
        <begin position="494"/>
        <end position="513"/>
    </location>
</feature>
<dbReference type="PANTHER" id="PTHR43185:SF1">
    <property type="entry name" value="FE(2+) TRANSPORTER FEOB"/>
    <property type="match status" value="1"/>
</dbReference>
<proteinExistence type="inferred from homology"/>
<feature type="transmembrane region" description="Helical" evidence="14">
    <location>
        <begin position="326"/>
        <end position="350"/>
    </location>
</feature>
<comment type="function">
    <text evidence="1 14">Probable transporter of a GTP-driven Fe(2+) uptake system.</text>
</comment>
<keyword evidence="6 14" id="KW-0812">Transmembrane</keyword>
<keyword evidence="7" id="KW-0547">Nucleotide-binding</keyword>
<dbReference type="PROSITE" id="PS51711">
    <property type="entry name" value="G_FEOB"/>
    <property type="match status" value="1"/>
</dbReference>
<dbReference type="PANTHER" id="PTHR43185">
    <property type="entry name" value="FERROUS IRON TRANSPORT PROTEIN B"/>
    <property type="match status" value="1"/>
</dbReference>
<evidence type="ECO:0000256" key="11">
    <source>
        <dbReference type="ARBA" id="ARBA00023134"/>
    </source>
</evidence>
<organism evidence="17 18">
    <name type="scientific">Arsenicicoccus piscis</name>
    <dbReference type="NCBI Taxonomy" id="673954"/>
    <lineage>
        <taxon>Bacteria</taxon>
        <taxon>Bacillati</taxon>
        <taxon>Actinomycetota</taxon>
        <taxon>Actinomycetes</taxon>
        <taxon>Micrococcales</taxon>
        <taxon>Intrasporangiaceae</taxon>
        <taxon>Arsenicicoccus</taxon>
    </lineage>
</organism>
<keyword evidence="9 14" id="KW-0408">Iron</keyword>
<comment type="caution">
    <text evidence="17">The sequence shown here is derived from an EMBL/GenBank/DDBJ whole genome shotgun (WGS) entry which is preliminary data.</text>
</comment>
<evidence type="ECO:0000256" key="8">
    <source>
        <dbReference type="ARBA" id="ARBA00022989"/>
    </source>
</evidence>
<evidence type="ECO:0000256" key="12">
    <source>
        <dbReference type="ARBA" id="ARBA00023136"/>
    </source>
</evidence>
<dbReference type="InterPro" id="IPR003373">
    <property type="entry name" value="Fe2_transport_prot-B"/>
</dbReference>
<evidence type="ECO:0000256" key="10">
    <source>
        <dbReference type="ARBA" id="ARBA00023065"/>
    </source>
</evidence>
<evidence type="ECO:0000256" key="15">
    <source>
        <dbReference type="SAM" id="MobiDB-lite"/>
    </source>
</evidence>
<reference evidence="18" key="1">
    <citation type="journal article" date="2019" name="Int. J. Syst. Evol. Microbiol.">
        <title>The Global Catalogue of Microorganisms (GCM) 10K type strain sequencing project: providing services to taxonomists for standard genome sequencing and annotation.</title>
        <authorList>
            <consortium name="The Broad Institute Genomics Platform"/>
            <consortium name="The Broad Institute Genome Sequencing Center for Infectious Disease"/>
            <person name="Wu L."/>
            <person name="Ma J."/>
        </authorList>
    </citation>
    <scope>NUCLEOTIDE SEQUENCE [LARGE SCALE GENOMIC DNA]</scope>
    <source>
        <strain evidence="18">NBRC 105830</strain>
    </source>
</reference>
<dbReference type="InterPro" id="IPR050860">
    <property type="entry name" value="FeoB_GTPase"/>
</dbReference>
<keyword evidence="11 14" id="KW-0342">GTP-binding</keyword>
<sequence length="667" mass="70596">MTDQLAARTAVPSCHSDAGGRSAAPGAPVVALAGSPNVGKSTLFNALTGARRQMGNWPGTSVEVGRGSWALGDARVPEVALIDLPGAYSLDPASPDEELTRDLLIGAPPDERPDLVIVTVDAAHLARSLYLVAQVREHALRVVVALTMADIAARRGIHVDAHALGAHLGAPAVDVDPRHRSGRASLGEVVAETLHQPVPVPRPLPEMDLGADMGADLDALDADLALADSRFAWVDEAVRAASRTEATGRSTWSDRIDAVVTSRLWGPLVFLGAMWLVFQVTTTVAAPLQDALDTLFTGPVSEGARRLLGLVGLGGTPVEGFVVNGLIAGVGMLLTFAPLMALMFLLLALLEDSGYLARAAVVTDRLMRSIGLPGRAFLPLVVGFGCNVPAISATRTLPNARHRIMTALLVPLTSCSARLTVYVLMATTFFPRQAGTVVFLMYVLSIALVILLGLALRATLWRRVGDEPLILDLPPYQRPHLRLMADQTWVRLRTFLQTAGGIIVATVTIVWLLQATPAGPGHGSFGDVPAEDSAYAATAMAVAPVFEPAGFGEWRTSSALVVGFVAKEAVISSWAQTFAVSEPSSSDQPGRLGELVRADFERSSGGHGAVAAVAFMVFLLAYTPCVATVATQRREIGLRWTLFGIAVQLAMAWTLAVLVFQVGRVFW</sequence>
<feature type="transmembrane region" description="Helical" evidence="14">
    <location>
        <begin position="437"/>
        <end position="456"/>
    </location>
</feature>
<feature type="transmembrane region" description="Helical" evidence="14">
    <location>
        <begin position="264"/>
        <end position="286"/>
    </location>
</feature>
<evidence type="ECO:0000256" key="13">
    <source>
        <dbReference type="NCBIfam" id="TIGR00437"/>
    </source>
</evidence>
<dbReference type="InterPro" id="IPR027417">
    <property type="entry name" value="P-loop_NTPase"/>
</dbReference>
<feature type="region of interest" description="Disordered" evidence="15">
    <location>
        <begin position="1"/>
        <end position="25"/>
    </location>
</feature>
<keyword evidence="8 14" id="KW-1133">Transmembrane helix</keyword>
<keyword evidence="12 14" id="KW-0472">Membrane</keyword>
<dbReference type="Pfam" id="PF02421">
    <property type="entry name" value="FeoB_N"/>
    <property type="match status" value="1"/>
</dbReference>
<gene>
    <name evidence="17" type="ORF">GCM10025862_25590</name>
</gene>
<dbReference type="InterPro" id="IPR011640">
    <property type="entry name" value="Fe2_transport_prot_B_C"/>
</dbReference>
<dbReference type="Proteomes" id="UP001157109">
    <property type="component" value="Unassembled WGS sequence"/>
</dbReference>
<dbReference type="EMBL" id="BSUJ01000001">
    <property type="protein sequence ID" value="GMA20538.1"/>
    <property type="molecule type" value="Genomic_DNA"/>
</dbReference>
<evidence type="ECO:0000313" key="18">
    <source>
        <dbReference type="Proteomes" id="UP001157109"/>
    </source>
</evidence>
<keyword evidence="3 14" id="KW-0813">Transport</keyword>